<evidence type="ECO:0000313" key="3">
    <source>
        <dbReference type="Proteomes" id="UP000324748"/>
    </source>
</evidence>
<reference evidence="3 4" key="1">
    <citation type="submission" date="2019-05" db="EMBL/GenBank/DDBJ databases">
        <title>Emergence of the Ug99 lineage of the wheat stem rust pathogen through somatic hybridization.</title>
        <authorList>
            <person name="Li F."/>
            <person name="Upadhyaya N.M."/>
            <person name="Sperschneider J."/>
            <person name="Matny O."/>
            <person name="Nguyen-Phuc H."/>
            <person name="Mago R."/>
            <person name="Raley C."/>
            <person name="Miller M.E."/>
            <person name="Silverstein K.A.T."/>
            <person name="Henningsen E."/>
            <person name="Hirsch C.D."/>
            <person name="Visser B."/>
            <person name="Pretorius Z.A."/>
            <person name="Steffenson B.J."/>
            <person name="Schwessinger B."/>
            <person name="Dodds P.N."/>
            <person name="Figueroa M."/>
        </authorList>
    </citation>
    <scope>NUCLEOTIDE SEQUENCE [LARGE SCALE GENOMIC DNA]</scope>
    <source>
        <strain evidence="2">21-0</strain>
        <strain evidence="1 4">Ug99</strain>
    </source>
</reference>
<accession>A0A5B0LXF6</accession>
<dbReference type="EMBL" id="VSWC01000041">
    <property type="protein sequence ID" value="KAA1104420.1"/>
    <property type="molecule type" value="Genomic_DNA"/>
</dbReference>
<protein>
    <submittedName>
        <fullName evidence="1">Uncharacterized protein</fullName>
    </submittedName>
</protein>
<keyword evidence="3" id="KW-1185">Reference proteome</keyword>
<comment type="caution">
    <text evidence="1">The sequence shown here is derived from an EMBL/GenBank/DDBJ whole genome shotgun (WGS) entry which is preliminary data.</text>
</comment>
<sequence length="148" mass="17363">MRLFPHLVEDSLEDIATALIVRVKGSMICYYHPLDASGDICQYLKMQGPHLSLSSKVFKNIRLLDFCILRFKRGWTSSSSQPPTANILTGTWHDHEYQAYLDNMQQSHLKCPRMTQMAYVSYSITFFYYQNQIYFTFYSDALIVIEFF</sequence>
<gene>
    <name evidence="2" type="ORF">PGT21_022800</name>
    <name evidence="1" type="ORF">PGTUg99_028415</name>
</gene>
<evidence type="ECO:0000313" key="2">
    <source>
        <dbReference type="EMBL" id="KAA1104420.1"/>
    </source>
</evidence>
<name>A0A5B0LXF6_PUCGR</name>
<dbReference type="AlphaFoldDB" id="A0A5B0LXF6"/>
<dbReference type="EMBL" id="VDEP01000505">
    <property type="protein sequence ID" value="KAA1068510.1"/>
    <property type="molecule type" value="Genomic_DNA"/>
</dbReference>
<evidence type="ECO:0000313" key="1">
    <source>
        <dbReference type="EMBL" id="KAA1068510.1"/>
    </source>
</evidence>
<evidence type="ECO:0000313" key="4">
    <source>
        <dbReference type="Proteomes" id="UP000325313"/>
    </source>
</evidence>
<dbReference type="Proteomes" id="UP000324748">
    <property type="component" value="Unassembled WGS sequence"/>
</dbReference>
<proteinExistence type="predicted"/>
<dbReference type="Proteomes" id="UP000325313">
    <property type="component" value="Unassembled WGS sequence"/>
</dbReference>
<organism evidence="1 4">
    <name type="scientific">Puccinia graminis f. sp. tritici</name>
    <dbReference type="NCBI Taxonomy" id="56615"/>
    <lineage>
        <taxon>Eukaryota</taxon>
        <taxon>Fungi</taxon>
        <taxon>Dikarya</taxon>
        <taxon>Basidiomycota</taxon>
        <taxon>Pucciniomycotina</taxon>
        <taxon>Pucciniomycetes</taxon>
        <taxon>Pucciniales</taxon>
        <taxon>Pucciniaceae</taxon>
        <taxon>Puccinia</taxon>
    </lineage>
</organism>